<evidence type="ECO:0000256" key="2">
    <source>
        <dbReference type="ARBA" id="ARBA00023002"/>
    </source>
</evidence>
<gene>
    <name evidence="4" type="ORF">M501DRAFT_279629</name>
</gene>
<dbReference type="Pfam" id="PF00106">
    <property type="entry name" value="adh_short"/>
    <property type="match status" value="1"/>
</dbReference>
<protein>
    <submittedName>
        <fullName evidence="4">NAD(P)-binding protein</fullName>
    </submittedName>
</protein>
<dbReference type="PRINTS" id="PR00080">
    <property type="entry name" value="SDRFAMILY"/>
</dbReference>
<dbReference type="GO" id="GO:0016020">
    <property type="term" value="C:membrane"/>
    <property type="evidence" value="ECO:0007669"/>
    <property type="project" value="TreeGrafter"/>
</dbReference>
<dbReference type="PANTHER" id="PTHR44196">
    <property type="entry name" value="DEHYDROGENASE/REDUCTASE SDR FAMILY MEMBER 7B"/>
    <property type="match status" value="1"/>
</dbReference>
<dbReference type="PANTHER" id="PTHR44196:SF1">
    <property type="entry name" value="DEHYDROGENASE_REDUCTASE SDR FAMILY MEMBER 7B"/>
    <property type="match status" value="1"/>
</dbReference>
<keyword evidence="2" id="KW-0560">Oxidoreductase</keyword>
<dbReference type="Gene3D" id="3.40.50.720">
    <property type="entry name" value="NAD(P)-binding Rossmann-like Domain"/>
    <property type="match status" value="1"/>
</dbReference>
<name>A0A9P4VK55_9PEZI</name>
<dbReference type="PRINTS" id="PR00081">
    <property type="entry name" value="GDHRDH"/>
</dbReference>
<sequence>MSPRNLKFRCALVTGGAGGIGRAISEYFISQGKKVIIAGRTESKLKETAQAIGAAGYYLIDTGDIANIPSFIRNVISENPDVDCLVNNAGVQKPLSYLEDKPEDILQKADQEIDINVRGPLHLSVSILEHFKSQPNGGVIMNVSSALGIIPFNVVNPVYNATKAWIHFFTMNLRTQLQESNVRVVEIVPPLVESDLHRERSDPDDNKKAMNPVALSMEEFMNCIIKGLEEDKTIVSAGMGQKVVDRWYREFGTDYAKAVGDE</sequence>
<dbReference type="GO" id="GO:0016491">
    <property type="term" value="F:oxidoreductase activity"/>
    <property type="evidence" value="ECO:0007669"/>
    <property type="project" value="UniProtKB-KW"/>
</dbReference>
<proteinExistence type="inferred from homology"/>
<comment type="similarity">
    <text evidence="1 3">Belongs to the short-chain dehydrogenases/reductases (SDR) family.</text>
</comment>
<comment type="caution">
    <text evidence="4">The sequence shown here is derived from an EMBL/GenBank/DDBJ whole genome shotgun (WGS) entry which is preliminary data.</text>
</comment>
<evidence type="ECO:0000313" key="5">
    <source>
        <dbReference type="Proteomes" id="UP000799429"/>
    </source>
</evidence>
<dbReference type="Proteomes" id="UP000799429">
    <property type="component" value="Unassembled WGS sequence"/>
</dbReference>
<dbReference type="InterPro" id="IPR036291">
    <property type="entry name" value="NAD(P)-bd_dom_sf"/>
</dbReference>
<evidence type="ECO:0000256" key="3">
    <source>
        <dbReference type="RuleBase" id="RU000363"/>
    </source>
</evidence>
<evidence type="ECO:0000313" key="4">
    <source>
        <dbReference type="EMBL" id="KAF2836006.1"/>
    </source>
</evidence>
<dbReference type="SUPFAM" id="SSF51735">
    <property type="entry name" value="NAD(P)-binding Rossmann-fold domains"/>
    <property type="match status" value="1"/>
</dbReference>
<accession>A0A9P4VK55</accession>
<evidence type="ECO:0000256" key="1">
    <source>
        <dbReference type="ARBA" id="ARBA00006484"/>
    </source>
</evidence>
<dbReference type="EMBL" id="MU006105">
    <property type="protein sequence ID" value="KAF2836006.1"/>
    <property type="molecule type" value="Genomic_DNA"/>
</dbReference>
<dbReference type="AlphaFoldDB" id="A0A9P4VK55"/>
<dbReference type="OrthoDB" id="37659at2759"/>
<organism evidence="4 5">
    <name type="scientific">Patellaria atrata CBS 101060</name>
    <dbReference type="NCBI Taxonomy" id="1346257"/>
    <lineage>
        <taxon>Eukaryota</taxon>
        <taxon>Fungi</taxon>
        <taxon>Dikarya</taxon>
        <taxon>Ascomycota</taxon>
        <taxon>Pezizomycotina</taxon>
        <taxon>Dothideomycetes</taxon>
        <taxon>Dothideomycetes incertae sedis</taxon>
        <taxon>Patellariales</taxon>
        <taxon>Patellariaceae</taxon>
        <taxon>Patellaria</taxon>
    </lineage>
</organism>
<reference evidence="4" key="1">
    <citation type="journal article" date="2020" name="Stud. Mycol.">
        <title>101 Dothideomycetes genomes: a test case for predicting lifestyles and emergence of pathogens.</title>
        <authorList>
            <person name="Haridas S."/>
            <person name="Albert R."/>
            <person name="Binder M."/>
            <person name="Bloem J."/>
            <person name="Labutti K."/>
            <person name="Salamov A."/>
            <person name="Andreopoulos B."/>
            <person name="Baker S."/>
            <person name="Barry K."/>
            <person name="Bills G."/>
            <person name="Bluhm B."/>
            <person name="Cannon C."/>
            <person name="Castanera R."/>
            <person name="Culley D."/>
            <person name="Daum C."/>
            <person name="Ezra D."/>
            <person name="Gonzalez J."/>
            <person name="Henrissat B."/>
            <person name="Kuo A."/>
            <person name="Liang C."/>
            <person name="Lipzen A."/>
            <person name="Lutzoni F."/>
            <person name="Magnuson J."/>
            <person name="Mondo S."/>
            <person name="Nolan M."/>
            <person name="Ohm R."/>
            <person name="Pangilinan J."/>
            <person name="Park H.-J."/>
            <person name="Ramirez L."/>
            <person name="Alfaro M."/>
            <person name="Sun H."/>
            <person name="Tritt A."/>
            <person name="Yoshinaga Y."/>
            <person name="Zwiers L.-H."/>
            <person name="Turgeon B."/>
            <person name="Goodwin S."/>
            <person name="Spatafora J."/>
            <person name="Crous P."/>
            <person name="Grigoriev I."/>
        </authorList>
    </citation>
    <scope>NUCLEOTIDE SEQUENCE</scope>
    <source>
        <strain evidence="4">CBS 101060</strain>
    </source>
</reference>
<dbReference type="InterPro" id="IPR002347">
    <property type="entry name" value="SDR_fam"/>
</dbReference>
<keyword evidence="5" id="KW-1185">Reference proteome</keyword>